<sequence>MPINDRLIGGPHSALGGERTSDSGGAGGVSGSPRQTDPNEKHFERSGFEIVEVAASEIADLSNDRKEVAFCIVDDDEVRGGWKMSDPNAVFARSSDDMELSLGDHFAGAGRLLQTEDEAEGVELRGFGIDAREDGKGVNFSFNRGGRMRDVTVRGEGDATTDWGCGIYCKIPRGQKVVLENVNQPGGASRNTATDSTHDSIGAFLNAKSNGVLELHHCEFGGFPNNGLYGEPWKKNHDGYVKVYDHVGYNSDRDQLRVGGPSIIENPTLYVDESKPGFDNHRGIWFKAANGARVTGGSIKTFPGSDSGSAIRVQSSSAAVEIEDIDIELRGTDYRARGVLAFSPDDRARRTGDVSVTVRDSRIHGDAPTRDGVLIKNRPGSKVVDTEIDLPNVDESNYVDIR</sequence>
<evidence type="ECO:0000256" key="1">
    <source>
        <dbReference type="SAM" id="MobiDB-lite"/>
    </source>
</evidence>
<proteinExistence type="predicted"/>
<dbReference type="STRING" id="1227455.C449_00850"/>
<dbReference type="PATRIC" id="fig|1227455.4.peg.174"/>
<evidence type="ECO:0000313" key="3">
    <source>
        <dbReference type="Proteomes" id="UP000011669"/>
    </source>
</evidence>
<dbReference type="EMBL" id="AOMD01000002">
    <property type="protein sequence ID" value="EMA47976.1"/>
    <property type="molecule type" value="Genomic_DNA"/>
</dbReference>
<comment type="caution">
    <text evidence="2">The sequence shown here is derived from an EMBL/GenBank/DDBJ whole genome shotgun (WGS) entry which is preliminary data.</text>
</comment>
<name>M0MQS6_9EURY</name>
<dbReference type="Proteomes" id="UP000011669">
    <property type="component" value="Unassembled WGS sequence"/>
</dbReference>
<keyword evidence="3" id="KW-1185">Reference proteome</keyword>
<dbReference type="InParanoid" id="M0MQS6"/>
<dbReference type="AlphaFoldDB" id="M0MQS6"/>
<organism evidence="2 3">
    <name type="scientific">Halococcus saccharolyticus DSM 5350</name>
    <dbReference type="NCBI Taxonomy" id="1227455"/>
    <lineage>
        <taxon>Archaea</taxon>
        <taxon>Methanobacteriati</taxon>
        <taxon>Methanobacteriota</taxon>
        <taxon>Stenosarchaea group</taxon>
        <taxon>Halobacteria</taxon>
        <taxon>Halobacteriales</taxon>
        <taxon>Halococcaceae</taxon>
        <taxon>Halococcus</taxon>
    </lineage>
</organism>
<gene>
    <name evidence="2" type="ORF">C449_00850</name>
</gene>
<feature type="region of interest" description="Disordered" evidence="1">
    <location>
        <begin position="1"/>
        <end position="44"/>
    </location>
</feature>
<protein>
    <recommendedName>
        <fullName evidence="4">Right handed beta helix domain-containing protein</fullName>
    </recommendedName>
</protein>
<dbReference type="RefSeq" id="WP_006075973.1">
    <property type="nucleotide sequence ID" value="NZ_AOMD01000002.1"/>
</dbReference>
<evidence type="ECO:0000313" key="2">
    <source>
        <dbReference type="EMBL" id="EMA47976.1"/>
    </source>
</evidence>
<reference evidence="2 3" key="1">
    <citation type="journal article" date="2014" name="PLoS Genet.">
        <title>Phylogenetically driven sequencing of extremely halophilic archaea reveals strategies for static and dynamic osmo-response.</title>
        <authorList>
            <person name="Becker E.A."/>
            <person name="Seitzer P.M."/>
            <person name="Tritt A."/>
            <person name="Larsen D."/>
            <person name="Krusor M."/>
            <person name="Yao A.I."/>
            <person name="Wu D."/>
            <person name="Madern D."/>
            <person name="Eisen J.A."/>
            <person name="Darling A.E."/>
            <person name="Facciotti M.T."/>
        </authorList>
    </citation>
    <scope>NUCLEOTIDE SEQUENCE [LARGE SCALE GENOMIC DNA]</scope>
    <source>
        <strain evidence="2 3">DSM 5350</strain>
    </source>
</reference>
<dbReference type="OrthoDB" id="247704at2157"/>
<evidence type="ECO:0008006" key="4">
    <source>
        <dbReference type="Google" id="ProtNLM"/>
    </source>
</evidence>
<accession>M0MQS6</accession>